<feature type="region of interest" description="Disordered" evidence="1">
    <location>
        <begin position="1"/>
        <end position="34"/>
    </location>
</feature>
<protein>
    <submittedName>
        <fullName evidence="3">DUF1127 domain-containing protein</fullName>
    </submittedName>
</protein>
<evidence type="ECO:0000313" key="4">
    <source>
        <dbReference type="Proteomes" id="UP000326554"/>
    </source>
</evidence>
<feature type="compositionally biased region" description="Pro residues" evidence="1">
    <location>
        <begin position="7"/>
        <end position="17"/>
    </location>
</feature>
<evidence type="ECO:0000313" key="3">
    <source>
        <dbReference type="EMBL" id="KAA9005578.1"/>
    </source>
</evidence>
<evidence type="ECO:0000259" key="2">
    <source>
        <dbReference type="Pfam" id="PF06568"/>
    </source>
</evidence>
<comment type="caution">
    <text evidence="3">The sequence shown here is derived from an EMBL/GenBank/DDBJ whole genome shotgun (WGS) entry which is preliminary data.</text>
</comment>
<gene>
    <name evidence="3" type="ORF">F3S47_16880</name>
</gene>
<feature type="compositionally biased region" description="Low complexity" evidence="1">
    <location>
        <begin position="18"/>
        <end position="30"/>
    </location>
</feature>
<keyword evidence="4" id="KW-1185">Reference proteome</keyword>
<dbReference type="EMBL" id="VYQE01000006">
    <property type="protein sequence ID" value="KAA9005578.1"/>
    <property type="molecule type" value="Genomic_DNA"/>
</dbReference>
<name>A0A5J5GC96_9RHOB</name>
<sequence length="111" mass="13043">MADRYPGPGPRIEPPGRPGAAPAPRRQPQPLTVQRTRPMHAYTLSFFEGLAGLATRRPNRAHKRRGQGHGLVRWFRLWRDYRHLDELPDYLLKDIGLTRADLYEDRRRFFL</sequence>
<evidence type="ECO:0000256" key="1">
    <source>
        <dbReference type="SAM" id="MobiDB-lite"/>
    </source>
</evidence>
<reference evidence="3 4" key="1">
    <citation type="submission" date="2019-09" db="EMBL/GenBank/DDBJ databases">
        <authorList>
            <person name="Park J.-S."/>
            <person name="Choi H.-J."/>
        </authorList>
    </citation>
    <scope>NUCLEOTIDE SEQUENCE [LARGE SCALE GENOMIC DNA]</scope>
    <source>
        <strain evidence="3 4">176SS1-4</strain>
    </source>
</reference>
<proteinExistence type="predicted"/>
<dbReference type="InterPro" id="IPR009506">
    <property type="entry name" value="YjiS-like"/>
</dbReference>
<feature type="domain" description="YjiS-like" evidence="2">
    <location>
        <begin position="71"/>
        <end position="103"/>
    </location>
</feature>
<dbReference type="AlphaFoldDB" id="A0A5J5GC96"/>
<accession>A0A5J5GC96</accession>
<organism evidence="3 4">
    <name type="scientific">Histidinibacterium aquaticum</name>
    <dbReference type="NCBI Taxonomy" id="2613962"/>
    <lineage>
        <taxon>Bacteria</taxon>
        <taxon>Pseudomonadati</taxon>
        <taxon>Pseudomonadota</taxon>
        <taxon>Alphaproteobacteria</taxon>
        <taxon>Rhodobacterales</taxon>
        <taxon>Paracoccaceae</taxon>
        <taxon>Histidinibacterium</taxon>
    </lineage>
</organism>
<dbReference type="Pfam" id="PF06568">
    <property type="entry name" value="YjiS-like"/>
    <property type="match status" value="1"/>
</dbReference>
<dbReference type="Proteomes" id="UP000326554">
    <property type="component" value="Unassembled WGS sequence"/>
</dbReference>